<keyword evidence="4 5" id="KW-0472">Membrane</keyword>
<organism evidence="6 7">
    <name type="scientific">Desmophyllum pertusum</name>
    <dbReference type="NCBI Taxonomy" id="174260"/>
    <lineage>
        <taxon>Eukaryota</taxon>
        <taxon>Metazoa</taxon>
        <taxon>Cnidaria</taxon>
        <taxon>Anthozoa</taxon>
        <taxon>Hexacorallia</taxon>
        <taxon>Scleractinia</taxon>
        <taxon>Caryophylliina</taxon>
        <taxon>Caryophylliidae</taxon>
        <taxon>Desmophyllum</taxon>
    </lineage>
</organism>
<proteinExistence type="predicted"/>
<dbReference type="GO" id="GO:0016020">
    <property type="term" value="C:membrane"/>
    <property type="evidence" value="ECO:0007669"/>
    <property type="project" value="UniProtKB-SubCell"/>
</dbReference>
<dbReference type="InterPro" id="IPR005828">
    <property type="entry name" value="MFS_sugar_transport-like"/>
</dbReference>
<dbReference type="OrthoDB" id="5990185at2759"/>
<dbReference type="PANTHER" id="PTHR24064">
    <property type="entry name" value="SOLUTE CARRIER FAMILY 22 MEMBER"/>
    <property type="match status" value="1"/>
</dbReference>
<keyword evidence="7" id="KW-1185">Reference proteome</keyword>
<feature type="transmembrane region" description="Helical" evidence="5">
    <location>
        <begin position="175"/>
        <end position="196"/>
    </location>
</feature>
<dbReference type="InterPro" id="IPR036259">
    <property type="entry name" value="MFS_trans_sf"/>
</dbReference>
<name>A0A9X0A2L4_9CNID</name>
<gene>
    <name evidence="6" type="ORF">OS493_016196</name>
</gene>
<keyword evidence="2 5" id="KW-0812">Transmembrane</keyword>
<dbReference type="AlphaFoldDB" id="A0A9X0A2L4"/>
<evidence type="ECO:0000256" key="2">
    <source>
        <dbReference type="ARBA" id="ARBA00022692"/>
    </source>
</evidence>
<reference evidence="6" key="1">
    <citation type="submission" date="2023-01" db="EMBL/GenBank/DDBJ databases">
        <title>Genome assembly of the deep-sea coral Lophelia pertusa.</title>
        <authorList>
            <person name="Herrera S."/>
            <person name="Cordes E."/>
        </authorList>
    </citation>
    <scope>NUCLEOTIDE SEQUENCE</scope>
    <source>
        <strain evidence="6">USNM1676648</strain>
        <tissue evidence="6">Polyp</tissue>
    </source>
</reference>
<feature type="transmembrane region" description="Helical" evidence="5">
    <location>
        <begin position="208"/>
        <end position="228"/>
    </location>
</feature>
<dbReference type="GO" id="GO:0022857">
    <property type="term" value="F:transmembrane transporter activity"/>
    <property type="evidence" value="ECO:0007669"/>
    <property type="project" value="InterPro"/>
</dbReference>
<keyword evidence="3 5" id="KW-1133">Transmembrane helix</keyword>
<dbReference type="Pfam" id="PF00083">
    <property type="entry name" value="Sugar_tr"/>
    <property type="match status" value="1"/>
</dbReference>
<evidence type="ECO:0000313" key="6">
    <source>
        <dbReference type="EMBL" id="KAJ7391900.1"/>
    </source>
</evidence>
<evidence type="ECO:0000313" key="7">
    <source>
        <dbReference type="Proteomes" id="UP001163046"/>
    </source>
</evidence>
<protein>
    <submittedName>
        <fullName evidence="6">Uncharacterized protein</fullName>
    </submittedName>
</protein>
<evidence type="ECO:0000256" key="3">
    <source>
        <dbReference type="ARBA" id="ARBA00022989"/>
    </source>
</evidence>
<sequence length="335" mass="36834">MRWLRGGDAVATRWLRGGDAVAMRWIRGGYAVATRWLRGGYAVATRWLRGGDAVATRWIRGGYAVATRWLRGGYAVDTRWIRGGYAVDTRWIRGGYAVATRWLRGGYAVDTRWLRGGDAVATRFVNALVYYGVSFSTPTLGGNMYLNFFLASIIEIPANYAGIWAMGRFGRKKPLVYGLIIAAIASTGAVLCTMYDPGDDKGFMAGRIIMAMTAKFFVFISFDAVYVYAAELFPTVIRNIGMGSSTAAARIGSFCSPYVAVHLVWYVRRCQETKGMPTAETMDTEGAEEAYIALQSTDPKDKNAQEMKQITMADTVSDTTSSKANLVNDGFQTAI</sequence>
<feature type="transmembrane region" description="Helical" evidence="5">
    <location>
        <begin position="144"/>
        <end position="163"/>
    </location>
</feature>
<evidence type="ECO:0000256" key="1">
    <source>
        <dbReference type="ARBA" id="ARBA00004141"/>
    </source>
</evidence>
<evidence type="ECO:0000256" key="5">
    <source>
        <dbReference type="SAM" id="Phobius"/>
    </source>
</evidence>
<dbReference type="SUPFAM" id="SSF103473">
    <property type="entry name" value="MFS general substrate transporter"/>
    <property type="match status" value="1"/>
</dbReference>
<comment type="caution">
    <text evidence="6">The sequence shown here is derived from an EMBL/GenBank/DDBJ whole genome shotgun (WGS) entry which is preliminary data.</text>
</comment>
<accession>A0A9X0A2L4</accession>
<dbReference type="Gene3D" id="1.20.1250.20">
    <property type="entry name" value="MFS general substrate transporter like domains"/>
    <property type="match status" value="1"/>
</dbReference>
<evidence type="ECO:0000256" key="4">
    <source>
        <dbReference type="ARBA" id="ARBA00023136"/>
    </source>
</evidence>
<comment type="subcellular location">
    <subcellularLocation>
        <location evidence="1">Membrane</location>
        <topology evidence="1">Multi-pass membrane protein</topology>
    </subcellularLocation>
</comment>
<dbReference type="EMBL" id="MU825404">
    <property type="protein sequence ID" value="KAJ7391900.1"/>
    <property type="molecule type" value="Genomic_DNA"/>
</dbReference>
<dbReference type="Proteomes" id="UP001163046">
    <property type="component" value="Unassembled WGS sequence"/>
</dbReference>